<reference evidence="2" key="1">
    <citation type="submission" date="2023-04" db="EMBL/GenBank/DDBJ databases">
        <authorList>
            <person name="Vijverberg K."/>
            <person name="Xiong W."/>
            <person name="Schranz E."/>
        </authorList>
    </citation>
    <scope>NUCLEOTIDE SEQUENCE</scope>
</reference>
<evidence type="ECO:0000313" key="3">
    <source>
        <dbReference type="Proteomes" id="UP001177003"/>
    </source>
</evidence>
<accession>A0AA35YXP3</accession>
<evidence type="ECO:0000256" key="1">
    <source>
        <dbReference type="SAM" id="Phobius"/>
    </source>
</evidence>
<dbReference type="Proteomes" id="UP001177003">
    <property type="component" value="Chromosome 4"/>
</dbReference>
<gene>
    <name evidence="2" type="ORF">LSALG_LOCUS21595</name>
</gene>
<keyword evidence="1" id="KW-0472">Membrane</keyword>
<protein>
    <submittedName>
        <fullName evidence="2">Uncharacterized protein</fullName>
    </submittedName>
</protein>
<dbReference type="AlphaFoldDB" id="A0AA35YXP3"/>
<feature type="transmembrane region" description="Helical" evidence="1">
    <location>
        <begin position="75"/>
        <end position="94"/>
    </location>
</feature>
<keyword evidence="1" id="KW-1133">Transmembrane helix</keyword>
<keyword evidence="3" id="KW-1185">Reference proteome</keyword>
<name>A0AA35YXP3_LACSI</name>
<keyword evidence="1" id="KW-0812">Transmembrane</keyword>
<proteinExistence type="predicted"/>
<evidence type="ECO:0000313" key="2">
    <source>
        <dbReference type="EMBL" id="CAI9281929.1"/>
    </source>
</evidence>
<sequence>MATPPPLSPESISINSRDRLNFGDLHTIYCDCGAEIAEQKMEVARFKEEMGRDLVLSRVQSLALHRRIERTEKKVTSLTVLVIGLVIVTFGFMVEKFLRIVNP</sequence>
<organism evidence="2 3">
    <name type="scientific">Lactuca saligna</name>
    <name type="common">Willowleaf lettuce</name>
    <dbReference type="NCBI Taxonomy" id="75948"/>
    <lineage>
        <taxon>Eukaryota</taxon>
        <taxon>Viridiplantae</taxon>
        <taxon>Streptophyta</taxon>
        <taxon>Embryophyta</taxon>
        <taxon>Tracheophyta</taxon>
        <taxon>Spermatophyta</taxon>
        <taxon>Magnoliopsida</taxon>
        <taxon>eudicotyledons</taxon>
        <taxon>Gunneridae</taxon>
        <taxon>Pentapetalae</taxon>
        <taxon>asterids</taxon>
        <taxon>campanulids</taxon>
        <taxon>Asterales</taxon>
        <taxon>Asteraceae</taxon>
        <taxon>Cichorioideae</taxon>
        <taxon>Cichorieae</taxon>
        <taxon>Lactucinae</taxon>
        <taxon>Lactuca</taxon>
    </lineage>
</organism>
<dbReference type="EMBL" id="OX465080">
    <property type="protein sequence ID" value="CAI9281929.1"/>
    <property type="molecule type" value="Genomic_DNA"/>
</dbReference>